<dbReference type="EMBL" id="RQXX01000001">
    <property type="protein sequence ID" value="RVV99300.1"/>
    <property type="molecule type" value="Genomic_DNA"/>
</dbReference>
<reference evidence="2 3" key="1">
    <citation type="submission" date="2018-11" db="EMBL/GenBank/DDBJ databases">
        <title>Mesobaculum littorinae gen. nov., sp. nov., isolated from Littorina scabra that represents a novel genus of the order Rhodobacteraceae.</title>
        <authorList>
            <person name="Li F."/>
        </authorList>
    </citation>
    <scope>NUCLEOTIDE SEQUENCE [LARGE SCALE GENOMIC DNA]</scope>
    <source>
        <strain evidence="2 3">M0103</strain>
    </source>
</reference>
<sequence>MKILMALALATAPATCNLATPQEEEPTGPQRLTDISPAAMAALPEGMDPTFLIRDGNGCYGIAVEASDPPRGIQLIDDAGQPVCDA</sequence>
<accession>A0A438AKV7</accession>
<feature type="chain" id="PRO_5019317141" description="Secreted protein" evidence="1">
    <location>
        <begin position="20"/>
        <end position="86"/>
    </location>
</feature>
<evidence type="ECO:0000256" key="1">
    <source>
        <dbReference type="SAM" id="SignalP"/>
    </source>
</evidence>
<dbReference type="Proteomes" id="UP000285908">
    <property type="component" value="Unassembled WGS sequence"/>
</dbReference>
<evidence type="ECO:0000313" key="3">
    <source>
        <dbReference type="Proteomes" id="UP000285908"/>
    </source>
</evidence>
<comment type="caution">
    <text evidence="2">The sequence shown here is derived from an EMBL/GenBank/DDBJ whole genome shotgun (WGS) entry which is preliminary data.</text>
</comment>
<keyword evidence="3" id="KW-1185">Reference proteome</keyword>
<feature type="signal peptide" evidence="1">
    <location>
        <begin position="1"/>
        <end position="19"/>
    </location>
</feature>
<proteinExistence type="predicted"/>
<organism evidence="2 3">
    <name type="scientific">Mesobaculum littorinae</name>
    <dbReference type="NCBI Taxonomy" id="2486419"/>
    <lineage>
        <taxon>Bacteria</taxon>
        <taxon>Pseudomonadati</taxon>
        <taxon>Pseudomonadota</taxon>
        <taxon>Alphaproteobacteria</taxon>
        <taxon>Rhodobacterales</taxon>
        <taxon>Roseobacteraceae</taxon>
        <taxon>Mesobaculum</taxon>
    </lineage>
</organism>
<keyword evidence="1" id="KW-0732">Signal</keyword>
<dbReference type="RefSeq" id="WP_127904742.1">
    <property type="nucleotide sequence ID" value="NZ_RQXX01000001.1"/>
</dbReference>
<protein>
    <recommendedName>
        <fullName evidence="4">Secreted protein</fullName>
    </recommendedName>
</protein>
<evidence type="ECO:0008006" key="4">
    <source>
        <dbReference type="Google" id="ProtNLM"/>
    </source>
</evidence>
<name>A0A438AKV7_9RHOB</name>
<gene>
    <name evidence="2" type="ORF">EKE94_00965</name>
</gene>
<dbReference type="AlphaFoldDB" id="A0A438AKV7"/>
<dbReference type="OrthoDB" id="7869656at2"/>
<evidence type="ECO:0000313" key="2">
    <source>
        <dbReference type="EMBL" id="RVV99300.1"/>
    </source>
</evidence>